<comment type="pathway">
    <text evidence="4">Cofactor biosynthesis; adenosylcobalamin biosynthesis; adenosylcobalamin from cob(II)yrinate a,c-diamide: step 2/7.</text>
</comment>
<dbReference type="SUPFAM" id="SSF89028">
    <property type="entry name" value="Cobalamin adenosyltransferase-like"/>
    <property type="match status" value="1"/>
</dbReference>
<name>A0A372IPU7_9BACT</name>
<dbReference type="AlphaFoldDB" id="A0A372IPU7"/>
<dbReference type="InterPro" id="IPR016030">
    <property type="entry name" value="CblAdoTrfase-like"/>
</dbReference>
<dbReference type="Gene3D" id="1.20.1200.10">
    <property type="entry name" value="Cobalamin adenosyltransferase-like"/>
    <property type="match status" value="1"/>
</dbReference>
<evidence type="ECO:0000313" key="7">
    <source>
        <dbReference type="Proteomes" id="UP000264702"/>
    </source>
</evidence>
<comment type="caution">
    <text evidence="6">The sequence shown here is derived from an EMBL/GenBank/DDBJ whole genome shotgun (WGS) entry which is preliminary data.</text>
</comment>
<comment type="catalytic activity">
    <reaction evidence="4">
        <text>2 cob(II)alamin + reduced [electron-transfer flavoprotein] + 2 ATP = 2 adenosylcob(III)alamin + 2 triphosphate + oxidized [electron-transfer flavoprotein] + 3 H(+)</text>
        <dbReference type="Rhea" id="RHEA:28671"/>
        <dbReference type="Rhea" id="RHEA-COMP:10685"/>
        <dbReference type="Rhea" id="RHEA-COMP:10686"/>
        <dbReference type="ChEBI" id="CHEBI:15378"/>
        <dbReference type="ChEBI" id="CHEBI:16304"/>
        <dbReference type="ChEBI" id="CHEBI:18036"/>
        <dbReference type="ChEBI" id="CHEBI:18408"/>
        <dbReference type="ChEBI" id="CHEBI:30616"/>
        <dbReference type="ChEBI" id="CHEBI:57692"/>
        <dbReference type="ChEBI" id="CHEBI:58307"/>
        <dbReference type="EC" id="2.5.1.17"/>
    </reaction>
</comment>
<dbReference type="GO" id="GO:0009236">
    <property type="term" value="P:cobalamin biosynthetic process"/>
    <property type="evidence" value="ECO:0007669"/>
    <property type="project" value="UniProtKB-UniRule"/>
</dbReference>
<keyword evidence="4" id="KW-0169">Cobalamin biosynthesis</keyword>
<comment type="catalytic activity">
    <reaction evidence="4">
        <text>2 cob(II)yrinate a,c diamide + reduced [electron-transfer flavoprotein] + 2 ATP = 2 adenosylcob(III)yrinate a,c-diamide + 2 triphosphate + oxidized [electron-transfer flavoprotein] + 3 H(+)</text>
        <dbReference type="Rhea" id="RHEA:11528"/>
        <dbReference type="Rhea" id="RHEA-COMP:10685"/>
        <dbReference type="Rhea" id="RHEA-COMP:10686"/>
        <dbReference type="ChEBI" id="CHEBI:15378"/>
        <dbReference type="ChEBI" id="CHEBI:18036"/>
        <dbReference type="ChEBI" id="CHEBI:30616"/>
        <dbReference type="ChEBI" id="CHEBI:57692"/>
        <dbReference type="ChEBI" id="CHEBI:58307"/>
        <dbReference type="ChEBI" id="CHEBI:58503"/>
        <dbReference type="ChEBI" id="CHEBI:58537"/>
        <dbReference type="EC" id="2.5.1.17"/>
    </reaction>
</comment>
<dbReference type="GO" id="GO:0005524">
    <property type="term" value="F:ATP binding"/>
    <property type="evidence" value="ECO:0007669"/>
    <property type="project" value="UniProtKB-UniRule"/>
</dbReference>
<keyword evidence="2 4" id="KW-0547">Nucleotide-binding</keyword>
<evidence type="ECO:0000256" key="4">
    <source>
        <dbReference type="RuleBase" id="RU366026"/>
    </source>
</evidence>
<evidence type="ECO:0000259" key="5">
    <source>
        <dbReference type="Pfam" id="PF01923"/>
    </source>
</evidence>
<dbReference type="InterPro" id="IPR036451">
    <property type="entry name" value="CblAdoTrfase-like_sf"/>
</dbReference>
<protein>
    <recommendedName>
        <fullName evidence="4">Corrinoid adenosyltransferase</fullName>
        <ecNumber evidence="4">2.5.1.17</ecNumber>
    </recommendedName>
    <alternativeName>
        <fullName evidence="4">Cob(II)alamin adenosyltransferase</fullName>
    </alternativeName>
    <alternativeName>
        <fullName evidence="4">Cob(II)yrinic acid a,c-diamide adenosyltransferase</fullName>
    </alternativeName>
    <alternativeName>
        <fullName evidence="4">Cobinamide/cobalamin adenosyltransferase</fullName>
    </alternativeName>
</protein>
<dbReference type="RefSeq" id="WP_117299095.1">
    <property type="nucleotide sequence ID" value="NZ_QVQT02000003.1"/>
</dbReference>
<dbReference type="EC" id="2.5.1.17" evidence="4"/>
<dbReference type="PANTHER" id="PTHR12213">
    <property type="entry name" value="CORRINOID ADENOSYLTRANSFERASE"/>
    <property type="match status" value="1"/>
</dbReference>
<comment type="similarity">
    <text evidence="4">Belongs to the Cob(I)alamin adenosyltransferase family.</text>
</comment>
<dbReference type="Proteomes" id="UP000264702">
    <property type="component" value="Unassembled WGS sequence"/>
</dbReference>
<accession>A0A372IPU7</accession>
<dbReference type="UniPathway" id="UPA00148">
    <property type="reaction ID" value="UER00233"/>
</dbReference>
<proteinExistence type="inferred from homology"/>
<dbReference type="GO" id="GO:0008817">
    <property type="term" value="F:corrinoid adenosyltransferase activity"/>
    <property type="evidence" value="ECO:0007669"/>
    <property type="project" value="UniProtKB-UniRule"/>
</dbReference>
<dbReference type="NCBIfam" id="TIGR00636">
    <property type="entry name" value="PduO_Nterm"/>
    <property type="match status" value="1"/>
</dbReference>
<dbReference type="EMBL" id="QVQT01000003">
    <property type="protein sequence ID" value="RFU16925.1"/>
    <property type="molecule type" value="Genomic_DNA"/>
</dbReference>
<sequence>MSIATKRGDGGETALAGGIRVSKADLRVESYGTVDELNSTLGFARSICRNEQVSTWTHDIQKVLFRVGSALATPAESRKPAPVLTEEDVNWLTDLVHSIETKEGILSDWSLPGANTEAAAYEVARTVCRRAERNIVRLVESGQTIHAQVLPYINRLSDVLWLFARLLELEAGVDSRLRDEGHTGPRWSRAW</sequence>
<gene>
    <name evidence="6" type="ORF">D0Y96_09335</name>
</gene>
<keyword evidence="3 4" id="KW-0067">ATP-binding</keyword>
<evidence type="ECO:0000313" key="6">
    <source>
        <dbReference type="EMBL" id="RFU16925.1"/>
    </source>
</evidence>
<keyword evidence="1 4" id="KW-0808">Transferase</keyword>
<dbReference type="InterPro" id="IPR029499">
    <property type="entry name" value="PduO-typ"/>
</dbReference>
<dbReference type="Pfam" id="PF01923">
    <property type="entry name" value="Cob_adeno_trans"/>
    <property type="match status" value="1"/>
</dbReference>
<evidence type="ECO:0000256" key="2">
    <source>
        <dbReference type="ARBA" id="ARBA00022741"/>
    </source>
</evidence>
<keyword evidence="7" id="KW-1185">Reference proteome</keyword>
<evidence type="ECO:0000256" key="3">
    <source>
        <dbReference type="ARBA" id="ARBA00022840"/>
    </source>
</evidence>
<feature type="domain" description="Cobalamin adenosyltransferase-like" evidence="5">
    <location>
        <begin position="3"/>
        <end position="166"/>
    </location>
</feature>
<dbReference type="PANTHER" id="PTHR12213:SF0">
    <property type="entry name" value="CORRINOID ADENOSYLTRANSFERASE MMAB"/>
    <property type="match status" value="1"/>
</dbReference>
<evidence type="ECO:0000256" key="1">
    <source>
        <dbReference type="ARBA" id="ARBA00022679"/>
    </source>
</evidence>
<reference evidence="6 7" key="1">
    <citation type="submission" date="2018-08" db="EMBL/GenBank/DDBJ databases">
        <title>Acidipila sp. 4G-K13, an acidobacterium isolated from forest soil.</title>
        <authorList>
            <person name="Gao Z.-H."/>
            <person name="Qiu L.-H."/>
        </authorList>
    </citation>
    <scope>NUCLEOTIDE SEQUENCE [LARGE SCALE GENOMIC DNA]</scope>
    <source>
        <strain evidence="6 7">4G-K13</strain>
    </source>
</reference>
<dbReference type="OrthoDB" id="9778896at2"/>
<organism evidence="6 7">
    <name type="scientific">Paracidobacterium acidisoli</name>
    <dbReference type="NCBI Taxonomy" id="2303751"/>
    <lineage>
        <taxon>Bacteria</taxon>
        <taxon>Pseudomonadati</taxon>
        <taxon>Acidobacteriota</taxon>
        <taxon>Terriglobia</taxon>
        <taxon>Terriglobales</taxon>
        <taxon>Acidobacteriaceae</taxon>
        <taxon>Paracidobacterium</taxon>
    </lineage>
</organism>